<name>A0A9Q0JNF2_9ROSI</name>
<evidence type="ECO:0000313" key="3">
    <source>
        <dbReference type="Proteomes" id="UP001141552"/>
    </source>
</evidence>
<dbReference type="OrthoDB" id="1157305at2759"/>
<dbReference type="InterPro" id="IPR001810">
    <property type="entry name" value="F-box_dom"/>
</dbReference>
<dbReference type="EMBL" id="JAKUCV010000657">
    <property type="protein sequence ID" value="KAJ4849271.1"/>
    <property type="molecule type" value="Genomic_DNA"/>
</dbReference>
<dbReference type="SUPFAM" id="SSF81383">
    <property type="entry name" value="F-box domain"/>
    <property type="match status" value="1"/>
</dbReference>
<feature type="domain" description="F-box" evidence="1">
    <location>
        <begin position="5"/>
        <end position="43"/>
    </location>
</feature>
<proteinExistence type="predicted"/>
<sequence>MVDSTGSINNLPDGVLTEILSRVPTQKCALTCKLVCKQWYSLISCSNFVSCFITNHINPREEEEEYQKYSLISQAKRRTGGGRCISFLGSSNQDLESAWTQSKSTYFGQESEKIKILASNKDLLLCQLTIKETVVRSHKAWFIYNPFTVQWIELPPPPIAARAMAITCEEPYAKDIHGRYRRPDHQGRRFKVWELQEGCSSGGVNGEEEWLWSLKYSINAWGPYGGLLQFDPVNEDIVYLLRLHPSRCSNIVSFNLGTGNLAVVSQLSPDLLTVNFYCKCFLLAHPLWPVPLPS</sequence>
<accession>A0A9Q0JNF2</accession>
<reference evidence="2" key="2">
    <citation type="journal article" date="2023" name="Plants (Basel)">
        <title>Annotation of the Turnera subulata (Passifloraceae) Draft Genome Reveals the S-Locus Evolved after the Divergence of Turneroideae from Passifloroideae in a Stepwise Manner.</title>
        <authorList>
            <person name="Henning P.M."/>
            <person name="Roalson E.H."/>
            <person name="Mir W."/>
            <person name="McCubbin A.G."/>
            <person name="Shore J.S."/>
        </authorList>
    </citation>
    <scope>NUCLEOTIDE SEQUENCE</scope>
    <source>
        <strain evidence="2">F60SS</strain>
    </source>
</reference>
<dbReference type="SMART" id="SM00256">
    <property type="entry name" value="FBOX"/>
    <property type="match status" value="1"/>
</dbReference>
<dbReference type="AlphaFoldDB" id="A0A9Q0JNF2"/>
<reference evidence="2" key="1">
    <citation type="submission" date="2022-02" db="EMBL/GenBank/DDBJ databases">
        <authorList>
            <person name="Henning P.M."/>
            <person name="McCubbin A.G."/>
            <person name="Shore J.S."/>
        </authorList>
    </citation>
    <scope>NUCLEOTIDE SEQUENCE</scope>
    <source>
        <strain evidence="2">F60SS</strain>
        <tissue evidence="2">Leaves</tissue>
    </source>
</reference>
<dbReference type="InterPro" id="IPR050796">
    <property type="entry name" value="SCF_F-box_component"/>
</dbReference>
<dbReference type="PROSITE" id="PS50181">
    <property type="entry name" value="FBOX"/>
    <property type="match status" value="1"/>
</dbReference>
<evidence type="ECO:0000313" key="2">
    <source>
        <dbReference type="EMBL" id="KAJ4849271.1"/>
    </source>
</evidence>
<comment type="caution">
    <text evidence="2">The sequence shown here is derived from an EMBL/GenBank/DDBJ whole genome shotgun (WGS) entry which is preliminary data.</text>
</comment>
<keyword evidence="3" id="KW-1185">Reference proteome</keyword>
<gene>
    <name evidence="2" type="ORF">Tsubulata_018528</name>
</gene>
<organism evidence="2 3">
    <name type="scientific">Turnera subulata</name>
    <dbReference type="NCBI Taxonomy" id="218843"/>
    <lineage>
        <taxon>Eukaryota</taxon>
        <taxon>Viridiplantae</taxon>
        <taxon>Streptophyta</taxon>
        <taxon>Embryophyta</taxon>
        <taxon>Tracheophyta</taxon>
        <taxon>Spermatophyta</taxon>
        <taxon>Magnoliopsida</taxon>
        <taxon>eudicotyledons</taxon>
        <taxon>Gunneridae</taxon>
        <taxon>Pentapetalae</taxon>
        <taxon>rosids</taxon>
        <taxon>fabids</taxon>
        <taxon>Malpighiales</taxon>
        <taxon>Passifloraceae</taxon>
        <taxon>Turnera</taxon>
    </lineage>
</organism>
<dbReference type="Gene3D" id="1.20.1280.50">
    <property type="match status" value="1"/>
</dbReference>
<dbReference type="InterPro" id="IPR036047">
    <property type="entry name" value="F-box-like_dom_sf"/>
</dbReference>
<dbReference type="PANTHER" id="PTHR31672">
    <property type="entry name" value="BNACNNG10540D PROTEIN"/>
    <property type="match status" value="1"/>
</dbReference>
<dbReference type="Proteomes" id="UP001141552">
    <property type="component" value="Unassembled WGS sequence"/>
</dbReference>
<protein>
    <recommendedName>
        <fullName evidence="1">F-box domain-containing protein</fullName>
    </recommendedName>
</protein>
<dbReference type="Pfam" id="PF00646">
    <property type="entry name" value="F-box"/>
    <property type="match status" value="1"/>
</dbReference>
<evidence type="ECO:0000259" key="1">
    <source>
        <dbReference type="PROSITE" id="PS50181"/>
    </source>
</evidence>